<reference evidence="1 2" key="1">
    <citation type="submission" date="2015-11" db="EMBL/GenBank/DDBJ databases">
        <title>Genomic analysis of 38 Legionella species identifies large and diverse effector repertoires.</title>
        <authorList>
            <person name="Burstein D."/>
            <person name="Amaro F."/>
            <person name="Zusman T."/>
            <person name="Lifshitz Z."/>
            <person name="Cohen O."/>
            <person name="Gilbert J.A."/>
            <person name="Pupko T."/>
            <person name="Shuman H.A."/>
            <person name="Segal G."/>
        </authorList>
    </citation>
    <scope>NUCLEOTIDE SEQUENCE [LARGE SCALE GENOMIC DNA]</scope>
    <source>
        <strain evidence="1 2">IMVS3376</strain>
    </source>
</reference>
<dbReference type="PATRIC" id="fig|947033.5.peg.177"/>
<organism evidence="1 2">
    <name type="scientific">Legionella steelei</name>
    <dbReference type="NCBI Taxonomy" id="947033"/>
    <lineage>
        <taxon>Bacteria</taxon>
        <taxon>Pseudomonadati</taxon>
        <taxon>Pseudomonadota</taxon>
        <taxon>Gammaproteobacteria</taxon>
        <taxon>Legionellales</taxon>
        <taxon>Legionellaceae</taxon>
        <taxon>Legionella</taxon>
    </lineage>
</organism>
<evidence type="ECO:0000313" key="1">
    <source>
        <dbReference type="EMBL" id="KTD71587.1"/>
    </source>
</evidence>
<dbReference type="AlphaFoldDB" id="A0A0W0ZS25"/>
<dbReference type="PROSITE" id="PS51257">
    <property type="entry name" value="PROKAR_LIPOPROTEIN"/>
    <property type="match status" value="1"/>
</dbReference>
<name>A0A0W0ZS25_9GAMM</name>
<dbReference type="OrthoDB" id="5636520at2"/>
<dbReference type="EMBL" id="LNYY01000002">
    <property type="protein sequence ID" value="KTD71587.1"/>
    <property type="molecule type" value="Genomic_DNA"/>
</dbReference>
<dbReference type="Proteomes" id="UP000054926">
    <property type="component" value="Unassembled WGS sequence"/>
</dbReference>
<comment type="caution">
    <text evidence="1">The sequence shown here is derived from an EMBL/GenBank/DDBJ whole genome shotgun (WGS) entry which is preliminary data.</text>
</comment>
<dbReference type="RefSeq" id="WP_058509183.1">
    <property type="nucleotide sequence ID" value="NZ_LNYY01000002.1"/>
</dbReference>
<gene>
    <name evidence="1" type="ORF">Lste_0162</name>
</gene>
<proteinExistence type="predicted"/>
<protein>
    <submittedName>
        <fullName evidence="1">Uncharacterized protein</fullName>
    </submittedName>
</protein>
<dbReference type="STRING" id="947033.Lste_0162"/>
<sequence length="86" mass="9565">MNKAICLITLFIITGTIMGCVPRHVEPGAKNITILYDKNTQHLNDCKFLGKISGKDVHGMTLQRSWGLEKISKTMMSIFLKAKGTN</sequence>
<accession>A0A0W0ZS25</accession>
<keyword evidence="2" id="KW-1185">Reference proteome</keyword>
<evidence type="ECO:0000313" key="2">
    <source>
        <dbReference type="Proteomes" id="UP000054926"/>
    </source>
</evidence>